<feature type="signal peptide" evidence="12">
    <location>
        <begin position="1"/>
        <end position="26"/>
    </location>
</feature>
<dbReference type="EMBL" id="JAHQCR010000021">
    <property type="protein sequence ID" value="MBU9720726.1"/>
    <property type="molecule type" value="Genomic_DNA"/>
</dbReference>
<comment type="caution">
    <text evidence="14">The sequence shown here is derived from an EMBL/GenBank/DDBJ whole genome shotgun (WGS) entry which is preliminary data.</text>
</comment>
<dbReference type="EC" id="5.2.1.8" evidence="11"/>
<protein>
    <recommendedName>
        <fullName evidence="11">Foldase protein PrsA</fullName>
        <ecNumber evidence="11">5.2.1.8</ecNumber>
    </recommendedName>
</protein>
<evidence type="ECO:0000256" key="3">
    <source>
        <dbReference type="ARBA" id="ARBA00006071"/>
    </source>
</evidence>
<evidence type="ECO:0000256" key="1">
    <source>
        <dbReference type="ARBA" id="ARBA00000971"/>
    </source>
</evidence>
<dbReference type="InterPro" id="IPR027304">
    <property type="entry name" value="Trigger_fact/SurA_dom_sf"/>
</dbReference>
<evidence type="ECO:0000256" key="4">
    <source>
        <dbReference type="ARBA" id="ARBA00022475"/>
    </source>
</evidence>
<dbReference type="PROSITE" id="PS50198">
    <property type="entry name" value="PPIC_PPIASE_2"/>
    <property type="match status" value="1"/>
</dbReference>
<reference evidence="14 15" key="1">
    <citation type="submission" date="2021-06" db="EMBL/GenBank/DDBJ databases">
        <title>Bacillus sp. RD4P76, an endophyte from a halophyte.</title>
        <authorList>
            <person name="Sun J.-Q."/>
        </authorList>
    </citation>
    <scope>NUCLEOTIDE SEQUENCE [LARGE SCALE GENOMIC DNA]</scope>
    <source>
        <strain evidence="14 15">JCM 17098</strain>
    </source>
</reference>
<keyword evidence="4 11" id="KW-1003">Cell membrane</keyword>
<comment type="subcellular location">
    <subcellularLocation>
        <location evidence="2 11">Cell membrane</location>
        <topology evidence="2 11">Lipid-anchor</topology>
    </subcellularLocation>
</comment>
<dbReference type="Gene3D" id="3.10.50.40">
    <property type="match status" value="1"/>
</dbReference>
<evidence type="ECO:0000259" key="13">
    <source>
        <dbReference type="PROSITE" id="PS50198"/>
    </source>
</evidence>
<dbReference type="PANTHER" id="PTHR47245">
    <property type="entry name" value="PEPTIDYLPROLYL ISOMERASE"/>
    <property type="match status" value="1"/>
</dbReference>
<feature type="domain" description="PpiC" evidence="13">
    <location>
        <begin position="147"/>
        <end position="237"/>
    </location>
</feature>
<evidence type="ECO:0000256" key="5">
    <source>
        <dbReference type="ARBA" id="ARBA00022729"/>
    </source>
</evidence>
<keyword evidence="9 11" id="KW-0413">Isomerase</keyword>
<proteinExistence type="inferred from homology"/>
<evidence type="ECO:0000256" key="2">
    <source>
        <dbReference type="ARBA" id="ARBA00004193"/>
    </source>
</evidence>
<keyword evidence="15" id="KW-1185">Reference proteome</keyword>
<dbReference type="InterPro" id="IPR046357">
    <property type="entry name" value="PPIase_dom_sf"/>
</dbReference>
<keyword evidence="8 11" id="KW-0564">Palmitate</keyword>
<organism evidence="14 15">
    <name type="scientific">Evansella alkalicola</name>
    <dbReference type="NCBI Taxonomy" id="745819"/>
    <lineage>
        <taxon>Bacteria</taxon>
        <taxon>Bacillati</taxon>
        <taxon>Bacillota</taxon>
        <taxon>Bacilli</taxon>
        <taxon>Bacillales</taxon>
        <taxon>Bacillaceae</taxon>
        <taxon>Evansella</taxon>
    </lineage>
</organism>
<dbReference type="PROSITE" id="PS51257">
    <property type="entry name" value="PROKAR_LIPOPROTEIN"/>
    <property type="match status" value="1"/>
</dbReference>
<gene>
    <name evidence="11" type="primary">prsA</name>
    <name evidence="14" type="ORF">KS407_04610</name>
</gene>
<sequence>MRKALLFITAVLLLLLAACNNDNTNAQDGKVIVESSVGNITEEELIEVLKDTYGVATLENILHDRVLQQHAEDFDITEEDIDLEIDNLKETFGIQNEAEFMDLLQRQGLNSEEELRTMILSHLVLEHHIGHVGDASEEQLREEYELGEEVEARHILVEEEEEAQELIDRIQAGEDFDALAREYSIEPGAEESGGNLGFFRRGQMLAPFEEAAFGLEVGELSEPVRSFYGYHVIEVTDRNPFTDDFEEVERILETAFNNRKAHKMSQKQQELFQDLEINVLDEQYSELVEE</sequence>
<dbReference type="PANTHER" id="PTHR47245:SF1">
    <property type="entry name" value="FOLDASE PROTEIN PRSA"/>
    <property type="match status" value="1"/>
</dbReference>
<evidence type="ECO:0000256" key="6">
    <source>
        <dbReference type="ARBA" id="ARBA00023110"/>
    </source>
</evidence>
<evidence type="ECO:0000256" key="12">
    <source>
        <dbReference type="SAM" id="SignalP"/>
    </source>
</evidence>
<dbReference type="HAMAP" id="MF_01145">
    <property type="entry name" value="Foldase_PrsA"/>
    <property type="match status" value="1"/>
</dbReference>
<dbReference type="InterPro" id="IPR023059">
    <property type="entry name" value="Foldase_PrsA"/>
</dbReference>
<comment type="similarity">
    <text evidence="3 11">Belongs to the PrsA family.</text>
</comment>
<feature type="chain" id="PRO_5047448538" description="Foldase protein PrsA" evidence="12">
    <location>
        <begin position="27"/>
        <end position="290"/>
    </location>
</feature>
<comment type="catalytic activity">
    <reaction evidence="1 11">
        <text>[protein]-peptidylproline (omega=180) = [protein]-peptidylproline (omega=0)</text>
        <dbReference type="Rhea" id="RHEA:16237"/>
        <dbReference type="Rhea" id="RHEA-COMP:10747"/>
        <dbReference type="Rhea" id="RHEA-COMP:10748"/>
        <dbReference type="ChEBI" id="CHEBI:83833"/>
        <dbReference type="ChEBI" id="CHEBI:83834"/>
        <dbReference type="EC" id="5.2.1.8"/>
    </reaction>
</comment>
<evidence type="ECO:0000313" key="15">
    <source>
        <dbReference type="Proteomes" id="UP000790580"/>
    </source>
</evidence>
<evidence type="ECO:0000256" key="9">
    <source>
        <dbReference type="ARBA" id="ARBA00023235"/>
    </source>
</evidence>
<evidence type="ECO:0000256" key="7">
    <source>
        <dbReference type="ARBA" id="ARBA00023136"/>
    </source>
</evidence>
<dbReference type="SUPFAM" id="SSF109998">
    <property type="entry name" value="Triger factor/SurA peptide-binding domain-like"/>
    <property type="match status" value="1"/>
</dbReference>
<dbReference type="Pfam" id="PF13616">
    <property type="entry name" value="Rotamase_3"/>
    <property type="match status" value="1"/>
</dbReference>
<evidence type="ECO:0000256" key="8">
    <source>
        <dbReference type="ARBA" id="ARBA00023139"/>
    </source>
</evidence>
<accession>A0ABS6JQ93</accession>
<dbReference type="InterPro" id="IPR000297">
    <property type="entry name" value="PPIase_PpiC"/>
</dbReference>
<keyword evidence="10 11" id="KW-0449">Lipoprotein</keyword>
<keyword evidence="6 11" id="KW-0697">Rotamase</keyword>
<dbReference type="GO" id="GO:0003755">
    <property type="term" value="F:peptidyl-prolyl cis-trans isomerase activity"/>
    <property type="evidence" value="ECO:0007669"/>
    <property type="project" value="UniProtKB-EC"/>
</dbReference>
<name>A0ABS6JQ93_9BACI</name>
<dbReference type="RefSeq" id="WP_088074662.1">
    <property type="nucleotide sequence ID" value="NZ_JAHQCR010000021.1"/>
</dbReference>
<evidence type="ECO:0000313" key="14">
    <source>
        <dbReference type="EMBL" id="MBU9720726.1"/>
    </source>
</evidence>
<keyword evidence="7 11" id="KW-0472">Membrane</keyword>
<keyword evidence="5 11" id="KW-0732">Signal</keyword>
<dbReference type="InterPro" id="IPR050245">
    <property type="entry name" value="PrsA_foldase"/>
</dbReference>
<evidence type="ECO:0000256" key="10">
    <source>
        <dbReference type="ARBA" id="ARBA00023288"/>
    </source>
</evidence>
<evidence type="ECO:0000256" key="11">
    <source>
        <dbReference type="HAMAP-Rule" id="MF_01145"/>
    </source>
</evidence>
<dbReference type="Proteomes" id="UP000790580">
    <property type="component" value="Unassembled WGS sequence"/>
</dbReference>
<comment type="function">
    <text evidence="11">Plays a major role in protein secretion by helping the post-translocational extracellular folding of several secreted proteins.</text>
</comment>
<dbReference type="SUPFAM" id="SSF54534">
    <property type="entry name" value="FKBP-like"/>
    <property type="match status" value="1"/>
</dbReference>